<keyword evidence="6 7" id="KW-0472">Membrane</keyword>
<dbReference type="GO" id="GO:0005524">
    <property type="term" value="F:ATP binding"/>
    <property type="evidence" value="ECO:0007669"/>
    <property type="project" value="UniProtKB-KW"/>
</dbReference>
<organism evidence="10 11">
    <name type="scientific">Vibrio eleionomae</name>
    <dbReference type="NCBI Taxonomy" id="2653505"/>
    <lineage>
        <taxon>Bacteria</taxon>
        <taxon>Pseudomonadati</taxon>
        <taxon>Pseudomonadota</taxon>
        <taxon>Gammaproteobacteria</taxon>
        <taxon>Vibrionales</taxon>
        <taxon>Vibrionaceae</taxon>
        <taxon>Vibrio</taxon>
    </lineage>
</organism>
<dbReference type="GO" id="GO:1904680">
    <property type="term" value="F:peptide transmembrane transporter activity"/>
    <property type="evidence" value="ECO:0007669"/>
    <property type="project" value="InterPro"/>
</dbReference>
<dbReference type="NCBIfam" id="TIGR01194">
    <property type="entry name" value="cyc_pep_trnsptr"/>
    <property type="match status" value="1"/>
</dbReference>
<evidence type="ECO:0000256" key="1">
    <source>
        <dbReference type="ARBA" id="ARBA00004651"/>
    </source>
</evidence>
<evidence type="ECO:0000313" key="10">
    <source>
        <dbReference type="EMBL" id="MZI96063.1"/>
    </source>
</evidence>
<dbReference type="SUPFAM" id="SSF90123">
    <property type="entry name" value="ABC transporter transmembrane region"/>
    <property type="match status" value="1"/>
</dbReference>
<evidence type="ECO:0000256" key="7">
    <source>
        <dbReference type="SAM" id="Phobius"/>
    </source>
</evidence>
<keyword evidence="11" id="KW-1185">Reference proteome</keyword>
<dbReference type="PROSITE" id="PS50893">
    <property type="entry name" value="ABC_TRANSPORTER_2"/>
    <property type="match status" value="1"/>
</dbReference>
<reference evidence="10 11" key="1">
    <citation type="submission" date="2019-10" db="EMBL/GenBank/DDBJ databases">
        <title>Vibrio sp. nov. isolated from a shrimp pond.</title>
        <authorList>
            <person name="Gomez-Gil B."/>
            <person name="Enciso-Ibarra J."/>
            <person name="Enciso-Ibarra K."/>
            <person name="Bolan-Mejia C."/>
        </authorList>
    </citation>
    <scope>NUCLEOTIDE SEQUENCE [LARGE SCALE GENOMIC DNA]</scope>
    <source>
        <strain evidence="10 11">CAIM 722</strain>
    </source>
</reference>
<keyword evidence="3" id="KW-0547">Nucleotide-binding</keyword>
<comment type="caution">
    <text evidence="10">The sequence shown here is derived from an EMBL/GenBank/DDBJ whole genome shotgun (WGS) entry which is preliminary data.</text>
</comment>
<feature type="transmembrane region" description="Helical" evidence="7">
    <location>
        <begin position="269"/>
        <end position="286"/>
    </location>
</feature>
<dbReference type="GO" id="GO:0016887">
    <property type="term" value="F:ATP hydrolysis activity"/>
    <property type="evidence" value="ECO:0007669"/>
    <property type="project" value="InterPro"/>
</dbReference>
<sequence length="586" mass="66313">MAVGSALQPCTNKVALSLIKNNGGEKMIRTIMLRCKWPSVFAITLSSLAALAGLGMLNSIIINLMELMSSHQVNRVGFIIFAIAGIGALLFGLGSRYVTAKLSADVVCELRVQLTQRLMCTPYSIVETLGQQRILSVINSDVAKFADGLLRIPDFIYSVVTVALCAGYLIALSWPLSFVVFAFFIICALGVQLFSRAGIRQLHILRGHEQDLFDGMTTLVKGMKEFSINVNRRRFVYKNRVTCHCKDIKEHRVKVSFIFPMLNNISDKLVLFLTGSIIFCAGNYWLNTSFNIIIGFILTTLYMVKYIDNLVGSINRLGDVYSYFKNIENLGLSHAANFETRIQNNTKLVDMKQWNEIKINQLYFKYNRIDLDEYCFSVGPITTQFKRGDVVFITGGNGCGKTTFAKLVLGLYRPTKGSISVDGLPIYHQDECELYQQLCSAVLADFHLFNQVLGADDEPANDADIMPYLQRLEMDKKVSTHYGCFLSTSLSQSQKKRLALIMSCLEDRSICVFDEWTTEQDPKFKETFYAEIIPQLKRKNKLVIVITQDDEYFELADQLIRLESGQLVKDIHLEQSEINLKKYFVK</sequence>
<comment type="subcellular location">
    <subcellularLocation>
        <location evidence="1">Cell membrane</location>
        <topology evidence="1">Multi-pass membrane protein</topology>
    </subcellularLocation>
</comment>
<evidence type="ECO:0000256" key="6">
    <source>
        <dbReference type="ARBA" id="ARBA00023136"/>
    </source>
</evidence>
<dbReference type="EMBL" id="WEKT01000092">
    <property type="protein sequence ID" value="MZI96063.1"/>
    <property type="molecule type" value="Genomic_DNA"/>
</dbReference>
<dbReference type="Proteomes" id="UP000462621">
    <property type="component" value="Unassembled WGS sequence"/>
</dbReference>
<dbReference type="GO" id="GO:0015833">
    <property type="term" value="P:peptide transport"/>
    <property type="evidence" value="ECO:0007669"/>
    <property type="project" value="InterPro"/>
</dbReference>
<dbReference type="Pfam" id="PF00664">
    <property type="entry name" value="ABC_membrane"/>
    <property type="match status" value="1"/>
</dbReference>
<evidence type="ECO:0000313" key="11">
    <source>
        <dbReference type="Proteomes" id="UP000462621"/>
    </source>
</evidence>
<evidence type="ECO:0000256" key="3">
    <source>
        <dbReference type="ARBA" id="ARBA00022741"/>
    </source>
</evidence>
<protein>
    <submittedName>
        <fullName evidence="10">Cyclic peptide export ABC transporter</fullName>
    </submittedName>
</protein>
<dbReference type="InterPro" id="IPR011527">
    <property type="entry name" value="ABC1_TM_dom"/>
</dbReference>
<dbReference type="GO" id="GO:0005886">
    <property type="term" value="C:plasma membrane"/>
    <property type="evidence" value="ECO:0007669"/>
    <property type="project" value="UniProtKB-SubCell"/>
</dbReference>
<dbReference type="InterPro" id="IPR039421">
    <property type="entry name" value="Type_1_exporter"/>
</dbReference>
<feature type="transmembrane region" description="Helical" evidence="7">
    <location>
        <begin position="178"/>
        <end position="199"/>
    </location>
</feature>
<dbReference type="Gene3D" id="1.20.1560.10">
    <property type="entry name" value="ABC transporter type 1, transmembrane domain"/>
    <property type="match status" value="1"/>
</dbReference>
<dbReference type="PANTHER" id="PTHR24221:SF653">
    <property type="entry name" value="TRANSPORT ATP-BINDING PROTEIN CYDC"/>
    <property type="match status" value="1"/>
</dbReference>
<evidence type="ECO:0000256" key="2">
    <source>
        <dbReference type="ARBA" id="ARBA00022692"/>
    </source>
</evidence>
<dbReference type="GO" id="GO:0140359">
    <property type="term" value="F:ABC-type transporter activity"/>
    <property type="evidence" value="ECO:0007669"/>
    <property type="project" value="InterPro"/>
</dbReference>
<evidence type="ECO:0000259" key="8">
    <source>
        <dbReference type="PROSITE" id="PS50893"/>
    </source>
</evidence>
<dbReference type="SUPFAM" id="SSF52540">
    <property type="entry name" value="P-loop containing nucleoside triphosphate hydrolases"/>
    <property type="match status" value="1"/>
</dbReference>
<accession>A0A7X4LQ06</accession>
<dbReference type="AlphaFoldDB" id="A0A7X4LQ06"/>
<keyword evidence="5 7" id="KW-1133">Transmembrane helix</keyword>
<feature type="domain" description="ABC transmembrane type-1" evidence="9">
    <location>
        <begin position="40"/>
        <end position="225"/>
    </location>
</feature>
<dbReference type="Pfam" id="PF00005">
    <property type="entry name" value="ABC_tran"/>
    <property type="match status" value="1"/>
</dbReference>
<feature type="domain" description="ABC transporter" evidence="8">
    <location>
        <begin position="357"/>
        <end position="585"/>
    </location>
</feature>
<dbReference type="SMART" id="SM00382">
    <property type="entry name" value="AAA"/>
    <property type="match status" value="1"/>
</dbReference>
<keyword evidence="4" id="KW-0067">ATP-binding</keyword>
<dbReference type="InterPro" id="IPR036640">
    <property type="entry name" value="ABC1_TM_sf"/>
</dbReference>
<evidence type="ECO:0000256" key="5">
    <source>
        <dbReference type="ARBA" id="ARBA00022989"/>
    </source>
</evidence>
<dbReference type="PANTHER" id="PTHR24221">
    <property type="entry name" value="ATP-BINDING CASSETTE SUB-FAMILY B"/>
    <property type="match status" value="1"/>
</dbReference>
<evidence type="ECO:0000259" key="9">
    <source>
        <dbReference type="PROSITE" id="PS50929"/>
    </source>
</evidence>
<gene>
    <name evidence="10" type="ORF">F9817_23030</name>
</gene>
<feature type="transmembrane region" description="Helical" evidence="7">
    <location>
        <begin position="76"/>
        <end position="93"/>
    </location>
</feature>
<keyword evidence="2 7" id="KW-0812">Transmembrane</keyword>
<dbReference type="InterPro" id="IPR003593">
    <property type="entry name" value="AAA+_ATPase"/>
</dbReference>
<dbReference type="Gene3D" id="3.40.50.300">
    <property type="entry name" value="P-loop containing nucleotide triphosphate hydrolases"/>
    <property type="match status" value="1"/>
</dbReference>
<feature type="transmembrane region" description="Helical" evidence="7">
    <location>
        <begin position="155"/>
        <end position="172"/>
    </location>
</feature>
<dbReference type="InterPro" id="IPR027417">
    <property type="entry name" value="P-loop_NTPase"/>
</dbReference>
<name>A0A7X4LQ06_9VIBR</name>
<dbReference type="PROSITE" id="PS50929">
    <property type="entry name" value="ABC_TM1F"/>
    <property type="match status" value="1"/>
</dbReference>
<feature type="transmembrane region" description="Helical" evidence="7">
    <location>
        <begin position="37"/>
        <end position="64"/>
    </location>
</feature>
<dbReference type="InterPro" id="IPR003439">
    <property type="entry name" value="ABC_transporter-like_ATP-bd"/>
</dbReference>
<dbReference type="InterPro" id="IPR005898">
    <property type="entry name" value="Cyc_pep_transpt_SyrD/YojI"/>
</dbReference>
<dbReference type="GO" id="GO:0034040">
    <property type="term" value="F:ATPase-coupled lipid transmembrane transporter activity"/>
    <property type="evidence" value="ECO:0007669"/>
    <property type="project" value="TreeGrafter"/>
</dbReference>
<proteinExistence type="predicted"/>
<evidence type="ECO:0000256" key="4">
    <source>
        <dbReference type="ARBA" id="ARBA00022840"/>
    </source>
</evidence>